<proteinExistence type="inferred from homology"/>
<reference evidence="4 5" key="1">
    <citation type="submission" date="2017-03" db="EMBL/GenBank/DDBJ databases">
        <authorList>
            <person name="Afonso C.L."/>
            <person name="Miller P.J."/>
            <person name="Scott M.A."/>
            <person name="Spackman E."/>
            <person name="Goraichik I."/>
            <person name="Dimitrov K.M."/>
            <person name="Suarez D.L."/>
            <person name="Swayne D.E."/>
        </authorList>
    </citation>
    <scope>NUCLEOTIDE SEQUENCE [LARGE SCALE GENOMIC DNA]</scope>
    <source>
        <strain evidence="4 5">CECT 8397</strain>
    </source>
</reference>
<dbReference type="PANTHER" id="PTHR47690:SF1">
    <property type="entry name" value="GLUCOKINASE"/>
    <property type="match status" value="1"/>
</dbReference>
<organism evidence="4 5">
    <name type="scientific">Pseudooctadecabacter jejudonensis</name>
    <dbReference type="NCBI Taxonomy" id="1391910"/>
    <lineage>
        <taxon>Bacteria</taxon>
        <taxon>Pseudomonadati</taxon>
        <taxon>Pseudomonadota</taxon>
        <taxon>Alphaproteobacteria</taxon>
        <taxon>Rhodobacterales</taxon>
        <taxon>Paracoccaceae</taxon>
        <taxon>Pseudooctadecabacter</taxon>
    </lineage>
</organism>
<dbReference type="AlphaFoldDB" id="A0A1Y5R7I8"/>
<dbReference type="SUPFAM" id="SSF53067">
    <property type="entry name" value="Actin-like ATPase domain"/>
    <property type="match status" value="1"/>
</dbReference>
<keyword evidence="2 4" id="KW-0418">Kinase</keyword>
<evidence type="ECO:0000313" key="4">
    <source>
        <dbReference type="EMBL" id="SLN10647.1"/>
    </source>
</evidence>
<keyword evidence="5" id="KW-1185">Reference proteome</keyword>
<dbReference type="InterPro" id="IPR043129">
    <property type="entry name" value="ATPase_NBD"/>
</dbReference>
<dbReference type="GO" id="GO:0006096">
    <property type="term" value="P:glycolytic process"/>
    <property type="evidence" value="ECO:0007669"/>
    <property type="project" value="InterPro"/>
</dbReference>
<accession>A0A1Y5R7I8</accession>
<keyword evidence="1 4" id="KW-0808">Transferase</keyword>
<dbReference type="Gene3D" id="3.40.367.20">
    <property type="match status" value="1"/>
</dbReference>
<dbReference type="Proteomes" id="UP000193623">
    <property type="component" value="Unassembled WGS sequence"/>
</dbReference>
<dbReference type="RefSeq" id="WP_159453066.1">
    <property type="nucleotide sequence ID" value="NZ_FWFT01000001.1"/>
</dbReference>
<dbReference type="EMBL" id="FWFT01000001">
    <property type="protein sequence ID" value="SLN10647.1"/>
    <property type="molecule type" value="Genomic_DNA"/>
</dbReference>
<dbReference type="Pfam" id="PF02685">
    <property type="entry name" value="Glucokinase"/>
    <property type="match status" value="1"/>
</dbReference>
<dbReference type="GO" id="GO:0005536">
    <property type="term" value="F:D-glucose binding"/>
    <property type="evidence" value="ECO:0007669"/>
    <property type="project" value="InterPro"/>
</dbReference>
<dbReference type="CDD" id="cd24008">
    <property type="entry name" value="ASKHA_NBD_GLK"/>
    <property type="match status" value="1"/>
</dbReference>
<dbReference type="GO" id="GO:0005524">
    <property type="term" value="F:ATP binding"/>
    <property type="evidence" value="ECO:0007669"/>
    <property type="project" value="InterPro"/>
</dbReference>
<evidence type="ECO:0000256" key="1">
    <source>
        <dbReference type="ARBA" id="ARBA00022679"/>
    </source>
</evidence>
<evidence type="ECO:0000313" key="5">
    <source>
        <dbReference type="Proteomes" id="UP000193623"/>
    </source>
</evidence>
<dbReference type="GO" id="GO:0004340">
    <property type="term" value="F:glucokinase activity"/>
    <property type="evidence" value="ECO:0007669"/>
    <property type="project" value="UniProtKB-EC"/>
</dbReference>
<name>A0A1Y5R7I8_9RHOB</name>
<evidence type="ECO:0000256" key="2">
    <source>
        <dbReference type="ARBA" id="ARBA00022777"/>
    </source>
</evidence>
<gene>
    <name evidence="4" type="primary">glk_1</name>
    <name evidence="4" type="ORF">PSJ8397_00029</name>
</gene>
<evidence type="ECO:0000256" key="3">
    <source>
        <dbReference type="RuleBase" id="RU004046"/>
    </source>
</evidence>
<dbReference type="InterPro" id="IPR003836">
    <property type="entry name" value="Glucokinase"/>
</dbReference>
<dbReference type="EC" id="2.7.1.2" evidence="4"/>
<dbReference type="InterPro" id="IPR050201">
    <property type="entry name" value="Bacterial_glucokinase"/>
</dbReference>
<dbReference type="Gene3D" id="3.30.420.40">
    <property type="match status" value="1"/>
</dbReference>
<dbReference type="GO" id="GO:0005829">
    <property type="term" value="C:cytosol"/>
    <property type="evidence" value="ECO:0007669"/>
    <property type="project" value="TreeGrafter"/>
</dbReference>
<protein>
    <submittedName>
        <fullName evidence="4">Glucokinase</fullName>
        <ecNumber evidence="4">2.7.1.2</ecNumber>
    </submittedName>
</protein>
<dbReference type="PANTHER" id="PTHR47690">
    <property type="entry name" value="GLUCOKINASE"/>
    <property type="match status" value="1"/>
</dbReference>
<comment type="similarity">
    <text evidence="3">Belongs to the bacterial glucokinase family.</text>
</comment>
<sequence length="303" mass="31774">MRLVADIGGTNARVALCAKGVIDDTSIERYSNADWDSLDDLLRAYRGAQRGAGIDEMVIAVAGPVHAGRARLTNRNWTINADAMKQDFACKRVVLLNDLGALGHAVPVFGADHVTQVCGGDLPREPDGQALVVGIGTGFNISQVICKDGATVCPPAEAGHVSMPSAILAELVEHGCNPALFPTIETLFSGRGLTAFCRAVTGAGRLTGEMAVQAYATDGAPNTKAAIDLYARLLGLLLREFSLSYMPTQGIFLAGSVARAIVGCASDPLVTVLKMPCRFRADSTPALYVIEQDGAALLGSARY</sequence>
<dbReference type="OrthoDB" id="9765195at2"/>